<dbReference type="PANTHER" id="PTHR42085:SF2">
    <property type="entry name" value="F-BOX DOMAIN-CONTAINING PROTEIN"/>
    <property type="match status" value="1"/>
</dbReference>
<dbReference type="InterPro" id="IPR038883">
    <property type="entry name" value="AN11006-like"/>
</dbReference>
<dbReference type="Proteomes" id="UP001305647">
    <property type="component" value="Unassembled WGS sequence"/>
</dbReference>
<keyword evidence="2" id="KW-1185">Reference proteome</keyword>
<reference evidence="1" key="1">
    <citation type="journal article" date="2023" name="Mol. Phylogenet. Evol.">
        <title>Genome-scale phylogeny and comparative genomics of the fungal order Sordariales.</title>
        <authorList>
            <person name="Hensen N."/>
            <person name="Bonometti L."/>
            <person name="Westerberg I."/>
            <person name="Brannstrom I.O."/>
            <person name="Guillou S."/>
            <person name="Cros-Aarteil S."/>
            <person name="Calhoun S."/>
            <person name="Haridas S."/>
            <person name="Kuo A."/>
            <person name="Mondo S."/>
            <person name="Pangilinan J."/>
            <person name="Riley R."/>
            <person name="LaButti K."/>
            <person name="Andreopoulos B."/>
            <person name="Lipzen A."/>
            <person name="Chen C."/>
            <person name="Yan M."/>
            <person name="Daum C."/>
            <person name="Ng V."/>
            <person name="Clum A."/>
            <person name="Steindorff A."/>
            <person name="Ohm R.A."/>
            <person name="Martin F."/>
            <person name="Silar P."/>
            <person name="Natvig D.O."/>
            <person name="Lalanne C."/>
            <person name="Gautier V."/>
            <person name="Ament-Velasquez S.L."/>
            <person name="Kruys A."/>
            <person name="Hutchinson M.I."/>
            <person name="Powell A.J."/>
            <person name="Barry K."/>
            <person name="Miller A.N."/>
            <person name="Grigoriev I.V."/>
            <person name="Debuchy R."/>
            <person name="Gladieux P."/>
            <person name="Hiltunen Thoren M."/>
            <person name="Johannesson H."/>
        </authorList>
    </citation>
    <scope>NUCLEOTIDE SEQUENCE</scope>
    <source>
        <strain evidence="1">CBS 757.83</strain>
    </source>
</reference>
<dbReference type="EMBL" id="MU863633">
    <property type="protein sequence ID" value="KAK4101887.1"/>
    <property type="molecule type" value="Genomic_DNA"/>
</dbReference>
<comment type="caution">
    <text evidence="1">The sequence shown here is derived from an EMBL/GenBank/DDBJ whole genome shotgun (WGS) entry which is preliminary data.</text>
</comment>
<organism evidence="1 2">
    <name type="scientific">Parathielavia hyrcaniae</name>
    <dbReference type="NCBI Taxonomy" id="113614"/>
    <lineage>
        <taxon>Eukaryota</taxon>
        <taxon>Fungi</taxon>
        <taxon>Dikarya</taxon>
        <taxon>Ascomycota</taxon>
        <taxon>Pezizomycotina</taxon>
        <taxon>Sordariomycetes</taxon>
        <taxon>Sordariomycetidae</taxon>
        <taxon>Sordariales</taxon>
        <taxon>Chaetomiaceae</taxon>
        <taxon>Parathielavia</taxon>
    </lineage>
</organism>
<accession>A0AAN6Q6Y5</accession>
<protein>
    <submittedName>
        <fullName evidence="1">Uncharacterized protein</fullName>
    </submittedName>
</protein>
<sequence>MHGAISAPEELHGQPASIFGDGRVSISMKHKADYGLDGQEISAKRYQNINSASGIDSCCVTIHRSTSTQPDAVDDRETTGFLSLPPELRLKIYGLVLKIDGPVVPQVEDDRYEALKSGFPKGAVLAMVLANKGISDEVTHFIFSNNSFCLTPLPSFNNWLARIGQHNSHLIREITVLLPRTGTVEQTNQLLELTCLAIQRYTPNLERLVIQSDNGALRTGSYPIRSLLCFAKRHSWNEAFPSLRHLTVKTACGWPLPGGNSLYRSFYHDFFQRTQLPVTGRYQVCPWNWTALSDYDRRVFSQLTSDGIVCLRLPEN</sequence>
<gene>
    <name evidence="1" type="ORF">N658DRAFT_506629</name>
</gene>
<evidence type="ECO:0000313" key="1">
    <source>
        <dbReference type="EMBL" id="KAK4101887.1"/>
    </source>
</evidence>
<name>A0AAN6Q6Y5_9PEZI</name>
<proteinExistence type="predicted"/>
<dbReference type="PANTHER" id="PTHR42085">
    <property type="entry name" value="F-BOX DOMAIN-CONTAINING PROTEIN"/>
    <property type="match status" value="1"/>
</dbReference>
<evidence type="ECO:0000313" key="2">
    <source>
        <dbReference type="Proteomes" id="UP001305647"/>
    </source>
</evidence>
<dbReference type="AlphaFoldDB" id="A0AAN6Q6Y5"/>
<reference evidence="1" key="2">
    <citation type="submission" date="2023-05" db="EMBL/GenBank/DDBJ databases">
        <authorList>
            <consortium name="Lawrence Berkeley National Laboratory"/>
            <person name="Steindorff A."/>
            <person name="Hensen N."/>
            <person name="Bonometti L."/>
            <person name="Westerberg I."/>
            <person name="Brannstrom I.O."/>
            <person name="Guillou S."/>
            <person name="Cros-Aarteil S."/>
            <person name="Calhoun S."/>
            <person name="Haridas S."/>
            <person name="Kuo A."/>
            <person name="Mondo S."/>
            <person name="Pangilinan J."/>
            <person name="Riley R."/>
            <person name="Labutti K."/>
            <person name="Andreopoulos B."/>
            <person name="Lipzen A."/>
            <person name="Chen C."/>
            <person name="Yanf M."/>
            <person name="Daum C."/>
            <person name="Ng V."/>
            <person name="Clum A."/>
            <person name="Ohm R."/>
            <person name="Martin F."/>
            <person name="Silar P."/>
            <person name="Natvig D."/>
            <person name="Lalanne C."/>
            <person name="Gautier V."/>
            <person name="Ament-Velasquez S.L."/>
            <person name="Kruys A."/>
            <person name="Hutchinson M.I."/>
            <person name="Powell A.J."/>
            <person name="Barry K."/>
            <person name="Miller A.N."/>
            <person name="Grigoriev I.V."/>
            <person name="Debuchy R."/>
            <person name="Gladieux P."/>
            <person name="Thoren M.H."/>
            <person name="Johannesson H."/>
        </authorList>
    </citation>
    <scope>NUCLEOTIDE SEQUENCE</scope>
    <source>
        <strain evidence="1">CBS 757.83</strain>
    </source>
</reference>